<dbReference type="EMBL" id="JAHWQX010000002">
    <property type="protein sequence ID" value="MBW3097276.1"/>
    <property type="molecule type" value="Genomic_DNA"/>
</dbReference>
<gene>
    <name evidence="1" type="ORF">KY465_08285</name>
</gene>
<accession>A0ABS6WMT6</accession>
<keyword evidence="2" id="KW-1185">Reference proteome</keyword>
<sequence length="222" mass="24764">MTASKDITKSFQSFIENSDFPCVGAKSALARDALSMFTASDIDSPADDVDIHRALAAFSRELDPQSPIVRSFVVIFEGPETLDEEAFEKALWNRLQCLHNLDVVTGQPWHDAVDRDPASPHFSLSVGGEPFFVIGLHPHASRPARRFHKPALVFNSHLQFEKLRADGRYDKMKSIIRQRDAALAGSVNPMLSDHGRASEARQYSGRVVDSDWRCPFAQKEIA</sequence>
<proteinExistence type="predicted"/>
<evidence type="ECO:0000313" key="1">
    <source>
        <dbReference type="EMBL" id="MBW3097276.1"/>
    </source>
</evidence>
<organism evidence="1 2">
    <name type="scientific">Pseudohoeflea coraliihabitans</name>
    <dbReference type="NCBI Taxonomy" id="2860393"/>
    <lineage>
        <taxon>Bacteria</taxon>
        <taxon>Pseudomonadati</taxon>
        <taxon>Pseudomonadota</taxon>
        <taxon>Alphaproteobacteria</taxon>
        <taxon>Hyphomicrobiales</taxon>
        <taxon>Rhizobiaceae</taxon>
        <taxon>Pseudohoeflea</taxon>
    </lineage>
</organism>
<evidence type="ECO:0000313" key="2">
    <source>
        <dbReference type="Proteomes" id="UP001430804"/>
    </source>
</evidence>
<dbReference type="NCBIfam" id="NF041366">
    <property type="entry name" value="GntA_guanitoxin"/>
    <property type="match status" value="1"/>
</dbReference>
<dbReference type="Proteomes" id="UP001430804">
    <property type="component" value="Unassembled WGS sequence"/>
</dbReference>
<dbReference type="RefSeq" id="WP_219201204.1">
    <property type="nucleotide sequence ID" value="NZ_JAHWQX010000002.1"/>
</dbReference>
<dbReference type="PANTHER" id="PTHR40045">
    <property type="entry name" value="YCGG FAMILY PROTEIN"/>
    <property type="match status" value="1"/>
</dbReference>
<protein>
    <submittedName>
        <fullName evidence="1">YqcI/YcgG family protein</fullName>
    </submittedName>
</protein>
<dbReference type="PANTHER" id="PTHR40045:SF1">
    <property type="entry name" value="YQCI_YCGG FAMILY PROTEIN"/>
    <property type="match status" value="1"/>
</dbReference>
<name>A0ABS6WMT6_9HYPH</name>
<dbReference type="Pfam" id="PF08892">
    <property type="entry name" value="YqcI_YcgG"/>
    <property type="match status" value="1"/>
</dbReference>
<dbReference type="InterPro" id="IPR014988">
    <property type="entry name" value="Uncharacterised_YqcI/YcgG"/>
</dbReference>
<reference evidence="1" key="1">
    <citation type="submission" date="2021-07" db="EMBL/GenBank/DDBJ databases">
        <title>Pseudohoeflea marina sp. nov. a polyhydroxyalcanoate-producing bacterium.</title>
        <authorList>
            <person name="Zheng W."/>
            <person name="Yu S."/>
            <person name="Huang Y."/>
        </authorList>
    </citation>
    <scope>NUCLEOTIDE SEQUENCE</scope>
    <source>
        <strain evidence="1">DP4N28-3</strain>
    </source>
</reference>
<comment type="caution">
    <text evidence="1">The sequence shown here is derived from an EMBL/GenBank/DDBJ whole genome shotgun (WGS) entry which is preliminary data.</text>
</comment>